<gene>
    <name evidence="1" type="ORF">Ccl03g_45650</name>
    <name evidence="2" type="ORF">Ccl03g_49100</name>
</gene>
<dbReference type="Proteomes" id="UP000315200">
    <property type="component" value="Unassembled WGS sequence"/>
</dbReference>
<evidence type="ECO:0000313" key="1">
    <source>
        <dbReference type="EMBL" id="GEA38852.1"/>
    </source>
</evidence>
<dbReference type="AlphaFoldDB" id="A0A829VXU9"/>
<reference evidence="1 3" key="1">
    <citation type="submission" date="2019-06" db="EMBL/GenBank/DDBJ databases">
        <title>Draft genome sequence of [Clostridium] clostridioforme NBRC 113352.</title>
        <authorList>
            <person name="Miura T."/>
            <person name="Furukawa M."/>
            <person name="Shimamura M."/>
            <person name="Ohyama Y."/>
            <person name="Yamazoe A."/>
            <person name="Kawasaki H."/>
        </authorList>
    </citation>
    <scope>NUCLEOTIDE SEQUENCE [LARGE SCALE GENOMIC DNA]</scope>
    <source>
        <strain evidence="1 3">NBRC 113352</strain>
    </source>
</reference>
<protein>
    <submittedName>
        <fullName evidence="1">Uncharacterized protein</fullName>
    </submittedName>
</protein>
<dbReference type="EMBL" id="BJLB01000001">
    <property type="protein sequence ID" value="GEA38852.1"/>
    <property type="molecule type" value="Genomic_DNA"/>
</dbReference>
<accession>A0A829VXU9</accession>
<evidence type="ECO:0000313" key="2">
    <source>
        <dbReference type="EMBL" id="GEA39197.1"/>
    </source>
</evidence>
<dbReference type="EMBL" id="BJLB01000001">
    <property type="protein sequence ID" value="GEA39197.1"/>
    <property type="molecule type" value="Genomic_DNA"/>
</dbReference>
<organism evidence="1 3">
    <name type="scientific">Enterocloster clostridioformis</name>
    <dbReference type="NCBI Taxonomy" id="1531"/>
    <lineage>
        <taxon>Bacteria</taxon>
        <taxon>Bacillati</taxon>
        <taxon>Bacillota</taxon>
        <taxon>Clostridia</taxon>
        <taxon>Lachnospirales</taxon>
        <taxon>Lachnospiraceae</taxon>
        <taxon>Enterocloster</taxon>
    </lineage>
</organism>
<comment type="caution">
    <text evidence="1">The sequence shown here is derived from an EMBL/GenBank/DDBJ whole genome shotgun (WGS) entry which is preliminary data.</text>
</comment>
<proteinExistence type="predicted"/>
<name>A0A829VXU9_9FIRM</name>
<sequence length="134" mass="15491">MSRIVEEKRICDRCKKELSLYPSFKIMQGKPNKIQALATRHSWGDGYPIDSIKELCPDCKKAFDAFMAGARWNVIELYEFLARLKPRVYVRVFFDGEEIMGGCVDEITDLKGYQHHNVMSIQQNLANTTIIEID</sequence>
<evidence type="ECO:0000313" key="3">
    <source>
        <dbReference type="Proteomes" id="UP000315200"/>
    </source>
</evidence>
<dbReference type="RefSeq" id="WP_141267829.1">
    <property type="nucleotide sequence ID" value="NZ_BJLB01000001.1"/>
</dbReference>